<keyword evidence="4" id="KW-0677">Repeat</keyword>
<evidence type="ECO:0000256" key="1">
    <source>
        <dbReference type="ARBA" id="ARBA00006734"/>
    </source>
</evidence>
<evidence type="ECO:0000256" key="3">
    <source>
        <dbReference type="ARBA" id="ARBA00022679"/>
    </source>
</evidence>
<evidence type="ECO:0000256" key="4">
    <source>
        <dbReference type="ARBA" id="ARBA00022737"/>
    </source>
</evidence>
<protein>
    <recommendedName>
        <fullName evidence="7">Protein prenyltransferase alpha subunit repeat-containing protein 1</fullName>
    </recommendedName>
</protein>
<dbReference type="Gene3D" id="1.25.40.120">
    <property type="entry name" value="Protein prenylyltransferase"/>
    <property type="match status" value="1"/>
</dbReference>
<keyword evidence="3" id="KW-0808">Transferase</keyword>
<dbReference type="GO" id="GO:0005737">
    <property type="term" value="C:cytoplasm"/>
    <property type="evidence" value="ECO:0007669"/>
    <property type="project" value="TreeGrafter"/>
</dbReference>
<evidence type="ECO:0000313" key="6">
    <source>
        <dbReference type="Proteomes" id="UP000655588"/>
    </source>
</evidence>
<reference evidence="5" key="1">
    <citation type="submission" date="2019-11" db="EMBL/GenBank/DDBJ databases">
        <title>The nuclear and mitochondrial genomes of Frieseomelitta varia - a highly eusocial stingless bee (Meliponini) with a permanently sterile worker caste.</title>
        <authorList>
            <person name="Freitas F.C.P."/>
            <person name="Lourenco A.P."/>
            <person name="Nunes F.M.F."/>
            <person name="Paschoal A.R."/>
            <person name="Abreu F.C.P."/>
            <person name="Barbin F.O."/>
            <person name="Bataglia L."/>
            <person name="Cardoso-Junior C.A.M."/>
            <person name="Cervoni M.S."/>
            <person name="Silva S.R."/>
            <person name="Dalarmi F."/>
            <person name="Del Lama M.A."/>
            <person name="Depintor T.S."/>
            <person name="Ferreira K.M."/>
            <person name="Goria P.S."/>
            <person name="Jaskot M.C."/>
            <person name="Lago D.C."/>
            <person name="Luna-Lucena D."/>
            <person name="Moda L.M."/>
            <person name="Nascimento L."/>
            <person name="Pedrino M."/>
            <person name="Rabico F.O."/>
            <person name="Sanches F.C."/>
            <person name="Santos D.E."/>
            <person name="Santos C.G."/>
            <person name="Vieira J."/>
            <person name="Lopes T.F."/>
            <person name="Barchuk A.R."/>
            <person name="Hartfelder K."/>
            <person name="Simoes Z.L.P."/>
            <person name="Bitondi M.M.G."/>
            <person name="Pinheiro D.G."/>
        </authorList>
    </citation>
    <scope>NUCLEOTIDE SEQUENCE</scope>
    <source>
        <strain evidence="5">USP_RPSP 00005682</strain>
        <tissue evidence="5">Whole individual</tissue>
    </source>
</reference>
<dbReference type="GO" id="GO:0008318">
    <property type="term" value="F:protein prenyltransferase activity"/>
    <property type="evidence" value="ECO:0007669"/>
    <property type="project" value="InterPro"/>
</dbReference>
<proteinExistence type="inferred from homology"/>
<gene>
    <name evidence="5" type="ORF">E2986_13702</name>
</gene>
<name>A0A833RWU2_9HYME</name>
<organism evidence="5 6">
    <name type="scientific">Frieseomelitta varia</name>
    <dbReference type="NCBI Taxonomy" id="561572"/>
    <lineage>
        <taxon>Eukaryota</taxon>
        <taxon>Metazoa</taxon>
        <taxon>Ecdysozoa</taxon>
        <taxon>Arthropoda</taxon>
        <taxon>Hexapoda</taxon>
        <taxon>Insecta</taxon>
        <taxon>Pterygota</taxon>
        <taxon>Neoptera</taxon>
        <taxon>Endopterygota</taxon>
        <taxon>Hymenoptera</taxon>
        <taxon>Apocrita</taxon>
        <taxon>Aculeata</taxon>
        <taxon>Apoidea</taxon>
        <taxon>Anthophila</taxon>
        <taxon>Apidae</taxon>
        <taxon>Frieseomelitta</taxon>
    </lineage>
</organism>
<evidence type="ECO:0000256" key="2">
    <source>
        <dbReference type="ARBA" id="ARBA00022602"/>
    </source>
</evidence>
<evidence type="ECO:0000313" key="5">
    <source>
        <dbReference type="EMBL" id="KAF3424022.1"/>
    </source>
</evidence>
<dbReference type="PANTHER" id="PTHR11129">
    <property type="entry name" value="PROTEIN FARNESYLTRANSFERASE ALPHA SUBUNIT/RAB GERANYLGERANYL TRANSFERASE ALPHA SUBUNIT"/>
    <property type="match status" value="1"/>
</dbReference>
<dbReference type="PANTHER" id="PTHR11129:SF3">
    <property type="entry name" value="PROTEIN PRENYLTRANSFERASE ALPHA SUBUNIT REPEAT-CONTAINING PROTEIN 1"/>
    <property type="match status" value="1"/>
</dbReference>
<comment type="caution">
    <text evidence="5">The sequence shown here is derived from an EMBL/GenBank/DDBJ whole genome shotgun (WGS) entry which is preliminary data.</text>
</comment>
<dbReference type="PROSITE" id="PS51147">
    <property type="entry name" value="PFTA"/>
    <property type="match status" value="1"/>
</dbReference>
<comment type="similarity">
    <text evidence="1">Belongs to the protein prenyltransferase subunit alpha family.</text>
</comment>
<keyword evidence="2" id="KW-0637">Prenyltransferase</keyword>
<accession>A0A833RWU2</accession>
<evidence type="ECO:0008006" key="7">
    <source>
        <dbReference type="Google" id="ProtNLM"/>
    </source>
</evidence>
<sequence>MKSLLIKRVFPYKKILINTIFGRCNDIDVFLEKEIYTDLMSSQPQFGTSDFAPSEFKRSRLAENFKQYRSISPHTSVEKRYIVPALKGAVRETEGLIVCQFVPNFPRHVTNNSDEVTMQDDIFPAAEKILSDIENVVKKNPSLKSFEIIPAEDNENKSPVFHQEDCLGLASWCVQPLYCYAYRRLFELRQNKHRREEPSTIARWLLGALLLNPNVTTFWNMRRELVRSHKLEASEEFFFSRLVLYHKPKCFEAFAYRRWLLSYILNSKDGHYDPESVESPLCRELDIATTCADRYASNYHAWSHRRHVITLRESRGFAYPTLETEWKNSLAWCQRHVSDYSGLSYRQFLLNKYMFELKELPRESFIKCPDVGEQWKEELFAYIKSNISDTGDMHQLQRLYDWMNAEFRAITSSRRRQRQTTYFRALSYWLEECRANDSAICTYNDHEALWCHRRFLAYLLLRFMASNHSYHEDEYADGRSVDESAERKNVQKSLTNDVTVCHDFLVQAFRARTNKIADLATKRDQHEKMLVERFFKFLQSIGLDEKNTYTLVEKV</sequence>
<dbReference type="SUPFAM" id="SSF48439">
    <property type="entry name" value="Protein prenylyltransferase"/>
    <property type="match status" value="1"/>
</dbReference>
<dbReference type="Proteomes" id="UP000655588">
    <property type="component" value="Unassembled WGS sequence"/>
</dbReference>
<dbReference type="InterPro" id="IPR002088">
    <property type="entry name" value="Prenyl_trans_a"/>
</dbReference>
<dbReference type="AlphaFoldDB" id="A0A833RWU2"/>
<dbReference type="EMBL" id="WNWW01000508">
    <property type="protein sequence ID" value="KAF3424022.1"/>
    <property type="molecule type" value="Genomic_DNA"/>
</dbReference>
<dbReference type="Pfam" id="PF01239">
    <property type="entry name" value="PPTA"/>
    <property type="match status" value="3"/>
</dbReference>
<keyword evidence="6" id="KW-1185">Reference proteome</keyword>